<dbReference type="FunFam" id="3.90.580.10:FF:000001">
    <property type="entry name" value="DNA primase"/>
    <property type="match status" value="1"/>
</dbReference>
<dbReference type="GO" id="GO:1990077">
    <property type="term" value="C:primosome complex"/>
    <property type="evidence" value="ECO:0007669"/>
    <property type="project" value="UniProtKB-KW"/>
</dbReference>
<evidence type="ECO:0000256" key="4">
    <source>
        <dbReference type="ARBA" id="ARBA00022695"/>
    </source>
</evidence>
<name>G5H7D0_9BACT</name>
<dbReference type="Proteomes" id="UP000006008">
    <property type="component" value="Unassembled WGS sequence"/>
</dbReference>
<comment type="cofactor">
    <cofactor evidence="12">
        <name>Zn(2+)</name>
        <dbReference type="ChEBI" id="CHEBI:29105"/>
    </cofactor>
    <text evidence="12">Binds 1 zinc ion per monomer.</text>
</comment>
<protein>
    <recommendedName>
        <fullName evidence="12">DNA primase</fullName>
        <ecNumber evidence="12">2.7.7.101</ecNumber>
    </recommendedName>
</protein>
<sequence>MIDKETVDRIFASANIVEVISDFVQLKKKGVNYQACCPFHNEKTPSFVVSPSKGLFKCFGCGKGGNAVTFVMEHENMTYPEALKYVAKKYGIEVAERELTPEEERRNDDRESMMVVSSYAAEYFAKTLHETPEGQNIGIAYFRERGFSDATILAFGLGYCPGGGDTFTRQALKEGYKEEFLAATGLTIKREDGTYYDRFSTRVIFPIHGISGRVIAFGGRTMRTDKKVAKYLNSPESEIYHKSDVLYGLYQAKRAITQEDCCILVEGYTDVISMHQSGIENVVASSGTSLTEGQIRLISRFTKNVTVIYDGDSAGIKASLRGIDMILREGLNVRVVLLPDGDDPDSFARKHNATELRDFILGHEEDFISFKTRLLLDEAQGDPLKKAALISDIVQSISVIPDAITRSVYTRECAKQMEIDEQVLLREIALKRVERSAGSEAKEFVRRQEILRGRESPPTAPTLQKQVMPGSSTEELERELIKYLVKYGDQSFDYKEGKETVQLNVADVIIGDLENNGIRLTNSAYRTIYDEYKQLWEAGEQIEMHRFINHADPTVATAIVDLLTYDDNYTASKLWQKHDIIVESEQDRLPVAVPRVVILYKSKVIETIIAELQHKLCNEELSEEELGTVTHQISALNQERILIAKKLSRLIL</sequence>
<comment type="function">
    <text evidence="12">RNA polymerase that catalyzes the synthesis of short RNA molecules used as primers for DNA polymerase during DNA replication.</text>
</comment>
<keyword evidence="2 12" id="KW-0639">Primosome</keyword>
<dbReference type="PANTHER" id="PTHR30313">
    <property type="entry name" value="DNA PRIMASE"/>
    <property type="match status" value="1"/>
</dbReference>
<dbReference type="Gene3D" id="3.40.1360.10">
    <property type="match status" value="1"/>
</dbReference>
<evidence type="ECO:0000256" key="7">
    <source>
        <dbReference type="ARBA" id="ARBA00022771"/>
    </source>
</evidence>
<dbReference type="AlphaFoldDB" id="G5H7D0"/>
<keyword evidence="3 12" id="KW-0808">Transferase</keyword>
<evidence type="ECO:0000256" key="9">
    <source>
        <dbReference type="ARBA" id="ARBA00022842"/>
    </source>
</evidence>
<dbReference type="OrthoDB" id="9803773at2"/>
<dbReference type="InterPro" id="IPR037068">
    <property type="entry name" value="DNA_primase_core_N_sf"/>
</dbReference>
<evidence type="ECO:0000256" key="1">
    <source>
        <dbReference type="ARBA" id="ARBA00022478"/>
    </source>
</evidence>
<keyword evidence="15" id="KW-1185">Reference proteome</keyword>
<dbReference type="GO" id="GO:0006269">
    <property type="term" value="P:DNA replication, synthesis of primer"/>
    <property type="evidence" value="ECO:0007669"/>
    <property type="project" value="UniProtKB-UniRule"/>
</dbReference>
<comment type="catalytic activity">
    <reaction evidence="12">
        <text>ssDNA + n NTP = ssDNA/pppN(pN)n-1 hybrid + (n-1) diphosphate.</text>
        <dbReference type="EC" id="2.7.7.101"/>
    </reaction>
</comment>
<keyword evidence="1 12" id="KW-0240">DNA-directed RNA polymerase</keyword>
<dbReference type="InterPro" id="IPR019475">
    <property type="entry name" value="DNA_primase_DnaB-bd"/>
</dbReference>
<comment type="caution">
    <text evidence="14">The sequence shown here is derived from an EMBL/GenBank/DDBJ whole genome shotgun (WGS) entry which is preliminary data.</text>
</comment>
<dbReference type="HAMAP" id="MF_00974">
    <property type="entry name" value="DNA_primase_DnaG"/>
    <property type="match status" value="1"/>
</dbReference>
<dbReference type="SUPFAM" id="SSF57783">
    <property type="entry name" value="Zinc beta-ribbon"/>
    <property type="match status" value="1"/>
</dbReference>
<keyword evidence="10 12" id="KW-0238">DNA-binding</keyword>
<proteinExistence type="inferred from homology"/>
<dbReference type="NCBIfam" id="TIGR01391">
    <property type="entry name" value="dnaG"/>
    <property type="match status" value="1"/>
</dbReference>
<evidence type="ECO:0000256" key="8">
    <source>
        <dbReference type="ARBA" id="ARBA00022833"/>
    </source>
</evidence>
<dbReference type="InterPro" id="IPR050219">
    <property type="entry name" value="DnaG_primase"/>
</dbReference>
<dbReference type="EMBL" id="ADLD01000009">
    <property type="protein sequence ID" value="EHB92769.1"/>
    <property type="molecule type" value="Genomic_DNA"/>
</dbReference>
<comment type="domain">
    <text evidence="12">Contains an N-terminal zinc-binding domain, a central core domain that contains the primase activity, and a C-terminal DnaB-binding domain.</text>
</comment>
<gene>
    <name evidence="12" type="primary">dnaG</name>
    <name evidence="14" type="ORF">HMPREF9450_00973</name>
</gene>
<evidence type="ECO:0000256" key="12">
    <source>
        <dbReference type="HAMAP-Rule" id="MF_00974"/>
    </source>
</evidence>
<dbReference type="GO" id="GO:0005737">
    <property type="term" value="C:cytoplasm"/>
    <property type="evidence" value="ECO:0007669"/>
    <property type="project" value="TreeGrafter"/>
</dbReference>
<evidence type="ECO:0000256" key="5">
    <source>
        <dbReference type="ARBA" id="ARBA00022705"/>
    </source>
</evidence>
<dbReference type="InterPro" id="IPR030846">
    <property type="entry name" value="DnaG_bac"/>
</dbReference>
<feature type="domain" description="Toprim" evidence="13">
    <location>
        <begin position="260"/>
        <end position="341"/>
    </location>
</feature>
<comment type="similarity">
    <text evidence="12">Belongs to the DnaG primase family.</text>
</comment>
<dbReference type="Gene3D" id="3.90.580.10">
    <property type="entry name" value="Zinc finger, CHC2-type domain"/>
    <property type="match status" value="1"/>
</dbReference>
<evidence type="ECO:0000313" key="14">
    <source>
        <dbReference type="EMBL" id="EHB92769.1"/>
    </source>
</evidence>
<dbReference type="GO" id="GO:0003677">
    <property type="term" value="F:DNA binding"/>
    <property type="evidence" value="ECO:0007669"/>
    <property type="project" value="UniProtKB-KW"/>
</dbReference>
<dbReference type="eggNOG" id="COG0358">
    <property type="taxonomic scope" value="Bacteria"/>
</dbReference>
<evidence type="ECO:0000259" key="13">
    <source>
        <dbReference type="PROSITE" id="PS50880"/>
    </source>
</evidence>
<keyword evidence="11 12" id="KW-0804">Transcription</keyword>
<keyword evidence="8 12" id="KW-0862">Zinc</keyword>
<dbReference type="Pfam" id="PF13155">
    <property type="entry name" value="Toprim_2"/>
    <property type="match status" value="1"/>
</dbReference>
<dbReference type="Pfam" id="PF08275">
    <property type="entry name" value="DNAG_N"/>
    <property type="match status" value="1"/>
</dbReference>
<dbReference type="InterPro" id="IPR002694">
    <property type="entry name" value="Znf_CHC2"/>
</dbReference>
<keyword evidence="5 12" id="KW-0235">DNA replication</keyword>
<dbReference type="PROSITE" id="PS50880">
    <property type="entry name" value="TOPRIM"/>
    <property type="match status" value="1"/>
</dbReference>
<keyword evidence="4 12" id="KW-0548">Nucleotidyltransferase</keyword>
<dbReference type="GeneID" id="92816010"/>
<comment type="subunit">
    <text evidence="12">Monomer. Interacts with DnaB.</text>
</comment>
<dbReference type="GO" id="GO:0000428">
    <property type="term" value="C:DNA-directed RNA polymerase complex"/>
    <property type="evidence" value="ECO:0007669"/>
    <property type="project" value="UniProtKB-KW"/>
</dbReference>
<dbReference type="PANTHER" id="PTHR30313:SF2">
    <property type="entry name" value="DNA PRIMASE"/>
    <property type="match status" value="1"/>
</dbReference>
<keyword evidence="6 12" id="KW-0479">Metal-binding</keyword>
<evidence type="ECO:0000313" key="15">
    <source>
        <dbReference type="Proteomes" id="UP000006008"/>
    </source>
</evidence>
<dbReference type="CDD" id="cd03364">
    <property type="entry name" value="TOPRIM_DnaG_primases"/>
    <property type="match status" value="1"/>
</dbReference>
<dbReference type="SMART" id="SM00400">
    <property type="entry name" value="ZnF_CHCC"/>
    <property type="match status" value="1"/>
</dbReference>
<reference evidence="14 15" key="1">
    <citation type="submission" date="2011-08" db="EMBL/GenBank/DDBJ databases">
        <title>The Genome Sequence of Alistipes indistinctus YIT 12060.</title>
        <authorList>
            <consortium name="The Broad Institute Genome Sequencing Platform"/>
            <person name="Earl A."/>
            <person name="Ward D."/>
            <person name="Feldgarden M."/>
            <person name="Gevers D."/>
            <person name="Morotomi M."/>
            <person name="Young S.K."/>
            <person name="Zeng Q."/>
            <person name="Gargeya S."/>
            <person name="Fitzgerald M."/>
            <person name="Haas B."/>
            <person name="Abouelleil A."/>
            <person name="Alvarado L."/>
            <person name="Arachchi H.M."/>
            <person name="Berlin A."/>
            <person name="Brown A."/>
            <person name="Chapman S.B."/>
            <person name="Chen Z."/>
            <person name="Dunbar C."/>
            <person name="Freedman E."/>
            <person name="Gearin G."/>
            <person name="Gellesch M."/>
            <person name="Goldberg J."/>
            <person name="Griggs A."/>
            <person name="Gujja S."/>
            <person name="Heiman D."/>
            <person name="Howarth C."/>
            <person name="Larson L."/>
            <person name="Lui A."/>
            <person name="MacDonald P.J.P."/>
            <person name="Montmayeur A."/>
            <person name="Murphy C."/>
            <person name="Neiman D."/>
            <person name="Pearson M."/>
            <person name="Priest M."/>
            <person name="Roberts A."/>
            <person name="Saif S."/>
            <person name="Shea T."/>
            <person name="Shenoy N."/>
            <person name="Sisk P."/>
            <person name="Stolte C."/>
            <person name="Sykes S."/>
            <person name="Wortman J."/>
            <person name="Nusbaum C."/>
            <person name="Birren B."/>
        </authorList>
    </citation>
    <scope>NUCLEOTIDE SEQUENCE [LARGE SCALE GENOMIC DNA]</scope>
    <source>
        <strain evidence="14 15">YIT 12060</strain>
    </source>
</reference>
<dbReference type="EC" id="2.7.7.101" evidence="12"/>
<dbReference type="Gene3D" id="3.90.980.10">
    <property type="entry name" value="DNA primase, catalytic core, N-terminal domain"/>
    <property type="match status" value="1"/>
</dbReference>
<dbReference type="InterPro" id="IPR006171">
    <property type="entry name" value="TOPRIM_dom"/>
</dbReference>
<evidence type="ECO:0000256" key="2">
    <source>
        <dbReference type="ARBA" id="ARBA00022515"/>
    </source>
</evidence>
<accession>G5H7D0</accession>
<dbReference type="SUPFAM" id="SSF56731">
    <property type="entry name" value="DNA primase core"/>
    <property type="match status" value="1"/>
</dbReference>
<evidence type="ECO:0000256" key="6">
    <source>
        <dbReference type="ARBA" id="ARBA00022723"/>
    </source>
</evidence>
<keyword evidence="7 12" id="KW-0863">Zinc-finger</keyword>
<organism evidence="14 15">
    <name type="scientific">Alistipes indistinctus YIT 12060</name>
    <dbReference type="NCBI Taxonomy" id="742725"/>
    <lineage>
        <taxon>Bacteria</taxon>
        <taxon>Pseudomonadati</taxon>
        <taxon>Bacteroidota</taxon>
        <taxon>Bacteroidia</taxon>
        <taxon>Bacteroidales</taxon>
        <taxon>Rikenellaceae</taxon>
        <taxon>Alistipes</taxon>
    </lineage>
</organism>
<dbReference type="GO" id="GO:0003899">
    <property type="term" value="F:DNA-directed RNA polymerase activity"/>
    <property type="evidence" value="ECO:0007669"/>
    <property type="project" value="UniProtKB-UniRule"/>
</dbReference>
<feature type="zinc finger region" description="CHC2-type" evidence="12">
    <location>
        <begin position="37"/>
        <end position="61"/>
    </location>
</feature>
<keyword evidence="9" id="KW-0460">Magnesium</keyword>
<dbReference type="Pfam" id="PF01807">
    <property type="entry name" value="Zn_ribbon_DnaG"/>
    <property type="match status" value="1"/>
</dbReference>
<evidence type="ECO:0000256" key="3">
    <source>
        <dbReference type="ARBA" id="ARBA00022679"/>
    </source>
</evidence>
<evidence type="ECO:0000256" key="11">
    <source>
        <dbReference type="ARBA" id="ARBA00023163"/>
    </source>
</evidence>
<dbReference type="InterPro" id="IPR034151">
    <property type="entry name" value="TOPRIM_DnaG_bac"/>
</dbReference>
<dbReference type="PATRIC" id="fig|742725.3.peg.1030"/>
<dbReference type="Pfam" id="PF10410">
    <property type="entry name" value="DnaB_bind"/>
    <property type="match status" value="1"/>
</dbReference>
<dbReference type="InterPro" id="IPR036977">
    <property type="entry name" value="DNA_primase_Znf_CHC2"/>
</dbReference>
<dbReference type="InterPro" id="IPR013264">
    <property type="entry name" value="DNAG_N"/>
</dbReference>
<dbReference type="GO" id="GO:0008270">
    <property type="term" value="F:zinc ion binding"/>
    <property type="evidence" value="ECO:0007669"/>
    <property type="project" value="UniProtKB-UniRule"/>
</dbReference>
<dbReference type="RefSeq" id="WP_009133779.1">
    <property type="nucleotide sequence ID" value="NZ_CP102250.1"/>
</dbReference>
<dbReference type="InterPro" id="IPR006295">
    <property type="entry name" value="DNA_primase_DnaG"/>
</dbReference>
<dbReference type="STRING" id="742725.HMPREF9450_00973"/>
<dbReference type="FunFam" id="3.40.1360.10:FF:000002">
    <property type="entry name" value="DNA primase"/>
    <property type="match status" value="1"/>
</dbReference>
<dbReference type="HOGENOM" id="CLU_013501_3_0_10"/>
<dbReference type="SMART" id="SM00493">
    <property type="entry name" value="TOPRIM"/>
    <property type="match status" value="1"/>
</dbReference>
<evidence type="ECO:0000256" key="10">
    <source>
        <dbReference type="ARBA" id="ARBA00023125"/>
    </source>
</evidence>